<evidence type="ECO:0000256" key="1">
    <source>
        <dbReference type="ARBA" id="ARBA00010928"/>
    </source>
</evidence>
<dbReference type="InterPro" id="IPR050984">
    <property type="entry name" value="Gfo/Idh/MocA_domain"/>
</dbReference>
<comment type="caution">
    <text evidence="5">The sequence shown here is derived from an EMBL/GenBank/DDBJ whole genome shotgun (WGS) entry which is preliminary data.</text>
</comment>
<comment type="similarity">
    <text evidence="1">Belongs to the Gfo/Idh/MocA family.</text>
</comment>
<dbReference type="Pfam" id="PF22725">
    <property type="entry name" value="GFO_IDH_MocA_C3"/>
    <property type="match status" value="1"/>
</dbReference>
<keyword evidence="2" id="KW-0560">Oxidoreductase</keyword>
<name>A0A852TVY3_9ACTN</name>
<protein>
    <submittedName>
        <fullName evidence="5">Putative dehydrogenase</fullName>
    </submittedName>
</protein>
<reference evidence="5 6" key="1">
    <citation type="submission" date="2020-07" db="EMBL/GenBank/DDBJ databases">
        <title>Sequencing the genomes of 1000 actinobacteria strains.</title>
        <authorList>
            <person name="Klenk H.-P."/>
        </authorList>
    </citation>
    <scope>NUCLEOTIDE SEQUENCE [LARGE SCALE GENOMIC DNA]</scope>
    <source>
        <strain evidence="5 6">CXB654</strain>
    </source>
</reference>
<feature type="domain" description="GFO/IDH/MocA-like oxidoreductase" evidence="4">
    <location>
        <begin position="136"/>
        <end position="251"/>
    </location>
</feature>
<dbReference type="InterPro" id="IPR055170">
    <property type="entry name" value="GFO_IDH_MocA-like_dom"/>
</dbReference>
<dbReference type="Proteomes" id="UP000589036">
    <property type="component" value="Unassembled WGS sequence"/>
</dbReference>
<dbReference type="PANTHER" id="PTHR22604">
    <property type="entry name" value="OXIDOREDUCTASES"/>
    <property type="match status" value="1"/>
</dbReference>
<organism evidence="5 6">
    <name type="scientific">Spinactinospora alkalitolerans</name>
    <dbReference type="NCBI Taxonomy" id="687207"/>
    <lineage>
        <taxon>Bacteria</taxon>
        <taxon>Bacillati</taxon>
        <taxon>Actinomycetota</taxon>
        <taxon>Actinomycetes</taxon>
        <taxon>Streptosporangiales</taxon>
        <taxon>Nocardiopsidaceae</taxon>
        <taxon>Spinactinospora</taxon>
    </lineage>
</organism>
<accession>A0A852TVY3</accession>
<evidence type="ECO:0000256" key="2">
    <source>
        <dbReference type="ARBA" id="ARBA00023002"/>
    </source>
</evidence>
<evidence type="ECO:0000313" key="5">
    <source>
        <dbReference type="EMBL" id="NYE47467.1"/>
    </source>
</evidence>
<dbReference type="EMBL" id="JACCCC010000001">
    <property type="protein sequence ID" value="NYE47467.1"/>
    <property type="molecule type" value="Genomic_DNA"/>
</dbReference>
<proteinExistence type="inferred from homology"/>
<dbReference type="Gene3D" id="3.30.360.10">
    <property type="entry name" value="Dihydrodipicolinate Reductase, domain 2"/>
    <property type="match status" value="1"/>
</dbReference>
<dbReference type="SUPFAM" id="SSF55347">
    <property type="entry name" value="Glyceraldehyde-3-phosphate dehydrogenase-like, C-terminal domain"/>
    <property type="match status" value="1"/>
</dbReference>
<gene>
    <name evidence="5" type="ORF">HDA32_002587</name>
</gene>
<dbReference type="Gene3D" id="3.40.50.720">
    <property type="entry name" value="NAD(P)-binding Rossmann-like Domain"/>
    <property type="match status" value="1"/>
</dbReference>
<dbReference type="AlphaFoldDB" id="A0A852TVY3"/>
<sequence length="343" mass="36604">MLTETSPVRWGILGTGAIAERFVQGLRAVEGAEVAAVGSRTDATAHRFADRWEIPRRHGTHRSLAEDPEVDVVYVATPHPAHHAATLLCLEAGRHVLCEKPLALNAAQAREMVAAARNADRFLMEGMWTRFAPAMREIVALVESGTIGEVTTLIADIGWRSEYDPDSRLFAPALGGGALLDVGVYPIALASVFLGEPVGIDARAVKAPSGVDSQVGLVISGSSGAVGLLSCSIETDMPNRAVIVGTRGRIEVGEWYNPTGFVLHLPGREPREFTFPRRANGFEYEAAAVTDLVRAGALESPLMPWEESLRIADTLDAIRARIGVAYPGERGTPDADAAVGARL</sequence>
<dbReference type="GO" id="GO:0016491">
    <property type="term" value="F:oxidoreductase activity"/>
    <property type="evidence" value="ECO:0007669"/>
    <property type="project" value="UniProtKB-KW"/>
</dbReference>
<keyword evidence="6" id="KW-1185">Reference proteome</keyword>
<dbReference type="InterPro" id="IPR000683">
    <property type="entry name" value="Gfo/Idh/MocA-like_OxRdtase_N"/>
</dbReference>
<dbReference type="Pfam" id="PF01408">
    <property type="entry name" value="GFO_IDH_MocA"/>
    <property type="match status" value="1"/>
</dbReference>
<dbReference type="SUPFAM" id="SSF51735">
    <property type="entry name" value="NAD(P)-binding Rossmann-fold domains"/>
    <property type="match status" value="1"/>
</dbReference>
<dbReference type="GO" id="GO:0000166">
    <property type="term" value="F:nucleotide binding"/>
    <property type="evidence" value="ECO:0007669"/>
    <property type="project" value="InterPro"/>
</dbReference>
<evidence type="ECO:0000259" key="4">
    <source>
        <dbReference type="Pfam" id="PF22725"/>
    </source>
</evidence>
<feature type="domain" description="Gfo/Idh/MocA-like oxidoreductase N-terminal" evidence="3">
    <location>
        <begin position="8"/>
        <end position="126"/>
    </location>
</feature>
<dbReference type="InterPro" id="IPR036291">
    <property type="entry name" value="NAD(P)-bd_dom_sf"/>
</dbReference>
<evidence type="ECO:0000259" key="3">
    <source>
        <dbReference type="Pfam" id="PF01408"/>
    </source>
</evidence>
<dbReference type="RefSeq" id="WP_179643403.1">
    <property type="nucleotide sequence ID" value="NZ_BAAAYY010000015.1"/>
</dbReference>
<dbReference type="PANTHER" id="PTHR22604:SF105">
    <property type="entry name" value="TRANS-1,2-DIHYDROBENZENE-1,2-DIOL DEHYDROGENASE"/>
    <property type="match status" value="1"/>
</dbReference>
<evidence type="ECO:0000313" key="6">
    <source>
        <dbReference type="Proteomes" id="UP000589036"/>
    </source>
</evidence>